<dbReference type="Gene3D" id="3.40.50.150">
    <property type="entry name" value="Vaccinia Virus protein VP39"/>
    <property type="match status" value="1"/>
</dbReference>
<accession>I7ZBB4</accession>
<dbReference type="AlphaFoldDB" id="I7ZBB4"/>
<sequence>MADPHRPVMLDEALAGLAPRPGGIYLDGTYGRGGHSNAILEAIGDSGFLHAMDQDPAAIAAANERFAGRANFRIHHRNFGELGQLARELDLVGRIDGILLDLGVSSPQFDDADRGFSFLRDGPLDMRMNTSAGEPASSWIARAKDNEIADVLYQYGEERASRRIARRIVEARTQTPITRTTQLAEIIARAMPGPRQKIHPATRSFQAIRIYINRELDVLPQALGAAAEVLAPGGRLAVISFHSLEDRIVKRFIRDSRQTADGRRETQVALRRVSRDFPTDAECEINPRARSAVLRVAEKLHE</sequence>
<dbReference type="PATRIC" id="fig|1172194.4.peg.2656"/>
<evidence type="ECO:0000256" key="2">
    <source>
        <dbReference type="ARBA" id="ARBA00022490"/>
    </source>
</evidence>
<evidence type="ECO:0000256" key="5">
    <source>
        <dbReference type="ARBA" id="ARBA00022679"/>
    </source>
</evidence>
<dbReference type="FunFam" id="1.10.150.170:FF:000001">
    <property type="entry name" value="Ribosomal RNA small subunit methyltransferase H"/>
    <property type="match status" value="1"/>
</dbReference>
<dbReference type="GO" id="GO:0071424">
    <property type="term" value="F:rRNA (cytosine-N4-)-methyltransferase activity"/>
    <property type="evidence" value="ECO:0007669"/>
    <property type="project" value="UniProtKB-UniRule"/>
</dbReference>
<evidence type="ECO:0000313" key="9">
    <source>
        <dbReference type="Proteomes" id="UP000003704"/>
    </source>
</evidence>
<dbReference type="SUPFAM" id="SSF81799">
    <property type="entry name" value="Putative methyltransferase TM0872, insert domain"/>
    <property type="match status" value="1"/>
</dbReference>
<comment type="catalytic activity">
    <reaction evidence="7">
        <text>cytidine(1402) in 16S rRNA + S-adenosyl-L-methionine = N(4)-methylcytidine(1402) in 16S rRNA + S-adenosyl-L-homocysteine + H(+)</text>
        <dbReference type="Rhea" id="RHEA:42928"/>
        <dbReference type="Rhea" id="RHEA-COMP:10286"/>
        <dbReference type="Rhea" id="RHEA-COMP:10287"/>
        <dbReference type="ChEBI" id="CHEBI:15378"/>
        <dbReference type="ChEBI" id="CHEBI:57856"/>
        <dbReference type="ChEBI" id="CHEBI:59789"/>
        <dbReference type="ChEBI" id="CHEBI:74506"/>
        <dbReference type="ChEBI" id="CHEBI:82748"/>
        <dbReference type="EC" id="2.1.1.199"/>
    </reaction>
</comment>
<dbReference type="PIRSF" id="PIRSF004486">
    <property type="entry name" value="MraW"/>
    <property type="match status" value="1"/>
</dbReference>
<proteinExistence type="inferred from homology"/>
<evidence type="ECO:0000256" key="1">
    <source>
        <dbReference type="ARBA" id="ARBA00010396"/>
    </source>
</evidence>
<comment type="similarity">
    <text evidence="1 7">Belongs to the methyltransferase superfamily. RsmH family.</text>
</comment>
<dbReference type="SUPFAM" id="SSF53335">
    <property type="entry name" value="S-adenosyl-L-methionine-dependent methyltransferases"/>
    <property type="match status" value="1"/>
</dbReference>
<dbReference type="HAMAP" id="MF_01007">
    <property type="entry name" value="16SrRNA_methyltr_H"/>
    <property type="match status" value="1"/>
</dbReference>
<comment type="function">
    <text evidence="7">Specifically methylates the N4 position of cytidine in position 1402 (C1402) of 16S rRNA.</text>
</comment>
<comment type="caution">
    <text evidence="8">The sequence shown here is derived from an EMBL/GenBank/DDBJ whole genome shotgun (WGS) entry which is preliminary data.</text>
</comment>
<dbReference type="Proteomes" id="UP000003704">
    <property type="component" value="Unassembled WGS sequence"/>
</dbReference>
<protein>
    <recommendedName>
        <fullName evidence="7">Ribosomal RNA small subunit methyltransferase H</fullName>
        <ecNumber evidence="7">2.1.1.199</ecNumber>
    </recommendedName>
    <alternativeName>
        <fullName evidence="7">16S rRNA m(4)C1402 methyltransferase</fullName>
    </alternativeName>
    <alternativeName>
        <fullName evidence="7">rRNA (cytosine-N(4)-)-methyltransferase RsmH</fullName>
    </alternativeName>
</protein>
<dbReference type="Pfam" id="PF01795">
    <property type="entry name" value="Methyltransf_5"/>
    <property type="match status" value="1"/>
</dbReference>
<keyword evidence="2 7" id="KW-0963">Cytoplasm</keyword>
<reference evidence="8 9" key="1">
    <citation type="journal article" date="2012" name="J. Bacteriol.">
        <title>Genome Sequence of n-Alkane-Degrading Hydrocarboniphaga effusa Strain AP103T (ATCC BAA-332T).</title>
        <authorList>
            <person name="Chang H.K."/>
            <person name="Zylstra G.J."/>
            <person name="Chae J.C."/>
        </authorList>
    </citation>
    <scope>NUCLEOTIDE SEQUENCE [LARGE SCALE GENOMIC DNA]</scope>
    <source>
        <strain evidence="8 9">AP103</strain>
    </source>
</reference>
<feature type="binding site" evidence="7">
    <location>
        <position position="108"/>
    </location>
    <ligand>
        <name>S-adenosyl-L-methionine</name>
        <dbReference type="ChEBI" id="CHEBI:59789"/>
    </ligand>
</feature>
<evidence type="ECO:0000256" key="3">
    <source>
        <dbReference type="ARBA" id="ARBA00022552"/>
    </source>
</evidence>
<evidence type="ECO:0000256" key="7">
    <source>
        <dbReference type="HAMAP-Rule" id="MF_01007"/>
    </source>
</evidence>
<feature type="binding site" evidence="7">
    <location>
        <position position="79"/>
    </location>
    <ligand>
        <name>S-adenosyl-L-methionine</name>
        <dbReference type="ChEBI" id="CHEBI:59789"/>
    </ligand>
</feature>
<dbReference type="Gene3D" id="1.10.150.170">
    <property type="entry name" value="Putative methyltransferase TM0872, insert domain"/>
    <property type="match status" value="1"/>
</dbReference>
<keyword evidence="3 7" id="KW-0698">rRNA processing</keyword>
<feature type="binding site" evidence="7">
    <location>
        <begin position="33"/>
        <end position="35"/>
    </location>
    <ligand>
        <name>S-adenosyl-L-methionine</name>
        <dbReference type="ChEBI" id="CHEBI:59789"/>
    </ligand>
</feature>
<feature type="binding site" evidence="7">
    <location>
        <position position="101"/>
    </location>
    <ligand>
        <name>S-adenosyl-L-methionine</name>
        <dbReference type="ChEBI" id="CHEBI:59789"/>
    </ligand>
</feature>
<feature type="binding site" evidence="7">
    <location>
        <position position="53"/>
    </location>
    <ligand>
        <name>S-adenosyl-L-methionine</name>
        <dbReference type="ChEBI" id="CHEBI:59789"/>
    </ligand>
</feature>
<gene>
    <name evidence="7" type="primary">rsmH</name>
    <name evidence="8" type="ORF">WQQ_27460</name>
</gene>
<organism evidence="8 9">
    <name type="scientific">Hydrocarboniphaga effusa AP103</name>
    <dbReference type="NCBI Taxonomy" id="1172194"/>
    <lineage>
        <taxon>Bacteria</taxon>
        <taxon>Pseudomonadati</taxon>
        <taxon>Pseudomonadota</taxon>
        <taxon>Gammaproteobacteria</taxon>
        <taxon>Nevskiales</taxon>
        <taxon>Nevskiaceae</taxon>
        <taxon>Hydrocarboniphaga</taxon>
    </lineage>
</organism>
<keyword evidence="9" id="KW-1185">Reference proteome</keyword>
<dbReference type="EC" id="2.1.1.199" evidence="7"/>
<dbReference type="PANTHER" id="PTHR11265">
    <property type="entry name" value="S-ADENOSYL-METHYLTRANSFERASE MRAW"/>
    <property type="match status" value="1"/>
</dbReference>
<dbReference type="InterPro" id="IPR002903">
    <property type="entry name" value="RsmH"/>
</dbReference>
<dbReference type="GO" id="GO:0005737">
    <property type="term" value="C:cytoplasm"/>
    <property type="evidence" value="ECO:0007669"/>
    <property type="project" value="UniProtKB-SubCell"/>
</dbReference>
<evidence type="ECO:0000313" key="8">
    <source>
        <dbReference type="EMBL" id="EIT69164.1"/>
    </source>
</evidence>
<dbReference type="PANTHER" id="PTHR11265:SF0">
    <property type="entry name" value="12S RRNA N4-METHYLCYTIDINE METHYLTRANSFERASE"/>
    <property type="match status" value="1"/>
</dbReference>
<comment type="subcellular location">
    <subcellularLocation>
        <location evidence="7">Cytoplasm</location>
    </subcellularLocation>
</comment>
<keyword evidence="4 7" id="KW-0489">Methyltransferase</keyword>
<dbReference type="NCBIfam" id="TIGR00006">
    <property type="entry name" value="16S rRNA (cytosine(1402)-N(4))-methyltransferase RsmH"/>
    <property type="match status" value="1"/>
</dbReference>
<dbReference type="OrthoDB" id="9806637at2"/>
<dbReference type="EMBL" id="AKGD01000002">
    <property type="protein sequence ID" value="EIT69164.1"/>
    <property type="molecule type" value="Genomic_DNA"/>
</dbReference>
<dbReference type="RefSeq" id="WP_007185687.1">
    <property type="nucleotide sequence ID" value="NZ_AKGD01000002.1"/>
</dbReference>
<evidence type="ECO:0000256" key="4">
    <source>
        <dbReference type="ARBA" id="ARBA00022603"/>
    </source>
</evidence>
<dbReference type="STRING" id="1172194.WQQ_27460"/>
<keyword evidence="6 7" id="KW-0949">S-adenosyl-L-methionine</keyword>
<evidence type="ECO:0000256" key="6">
    <source>
        <dbReference type="ARBA" id="ARBA00022691"/>
    </source>
</evidence>
<dbReference type="InterPro" id="IPR029063">
    <property type="entry name" value="SAM-dependent_MTases_sf"/>
</dbReference>
<name>I7ZBB4_9GAMM</name>
<dbReference type="GO" id="GO:0070475">
    <property type="term" value="P:rRNA base methylation"/>
    <property type="evidence" value="ECO:0007669"/>
    <property type="project" value="UniProtKB-UniRule"/>
</dbReference>
<dbReference type="InterPro" id="IPR023397">
    <property type="entry name" value="SAM-dep_MeTrfase_MraW_recog"/>
</dbReference>
<keyword evidence="5 7" id="KW-0808">Transferase</keyword>